<dbReference type="Proteomes" id="UP000215914">
    <property type="component" value="Unassembled WGS sequence"/>
</dbReference>
<sequence length="67" mass="8131">MFKLIKCTHNVFSKIPNFRGCLLHQHSCLICELLYMHFYHQQISYNIPLNQVMIIIYRNHCLFLFLS</sequence>
<name>A0A9K3JDF6_HELAN</name>
<comment type="caution">
    <text evidence="1">The sequence shown here is derived from an EMBL/GenBank/DDBJ whole genome shotgun (WGS) entry which is preliminary data.</text>
</comment>
<keyword evidence="2" id="KW-1185">Reference proteome</keyword>
<evidence type="ECO:0000313" key="1">
    <source>
        <dbReference type="EMBL" id="KAF5813420.1"/>
    </source>
</evidence>
<dbReference type="Gramene" id="mRNA:HanXRQr2_Chr03g0098131">
    <property type="protein sequence ID" value="mRNA:HanXRQr2_Chr03g0098131"/>
    <property type="gene ID" value="HanXRQr2_Chr03g0098131"/>
</dbReference>
<dbReference type="AlphaFoldDB" id="A0A9K3JDF6"/>
<protein>
    <submittedName>
        <fullName evidence="1">Uncharacterized protein</fullName>
    </submittedName>
</protein>
<gene>
    <name evidence="1" type="ORF">HanXRQr2_Chr03g0098131</name>
</gene>
<dbReference type="EMBL" id="MNCJ02000318">
    <property type="protein sequence ID" value="KAF5813420.1"/>
    <property type="molecule type" value="Genomic_DNA"/>
</dbReference>
<proteinExistence type="predicted"/>
<accession>A0A9K3JDF6</accession>
<reference evidence="1" key="2">
    <citation type="submission" date="2020-06" db="EMBL/GenBank/DDBJ databases">
        <title>Helianthus annuus Genome sequencing and assembly Release 2.</title>
        <authorList>
            <person name="Gouzy J."/>
            <person name="Langlade N."/>
            <person name="Munos S."/>
        </authorList>
    </citation>
    <scope>NUCLEOTIDE SEQUENCE</scope>
    <source>
        <tissue evidence="1">Leaves</tissue>
    </source>
</reference>
<reference evidence="1" key="1">
    <citation type="journal article" date="2017" name="Nature">
        <title>The sunflower genome provides insights into oil metabolism, flowering and Asterid evolution.</title>
        <authorList>
            <person name="Badouin H."/>
            <person name="Gouzy J."/>
            <person name="Grassa C.J."/>
            <person name="Murat F."/>
            <person name="Staton S.E."/>
            <person name="Cottret L."/>
            <person name="Lelandais-Briere C."/>
            <person name="Owens G.L."/>
            <person name="Carrere S."/>
            <person name="Mayjonade B."/>
            <person name="Legrand L."/>
            <person name="Gill N."/>
            <person name="Kane N.C."/>
            <person name="Bowers J.E."/>
            <person name="Hubner S."/>
            <person name="Bellec A."/>
            <person name="Berard A."/>
            <person name="Berges H."/>
            <person name="Blanchet N."/>
            <person name="Boniface M.C."/>
            <person name="Brunel D."/>
            <person name="Catrice O."/>
            <person name="Chaidir N."/>
            <person name="Claudel C."/>
            <person name="Donnadieu C."/>
            <person name="Faraut T."/>
            <person name="Fievet G."/>
            <person name="Helmstetter N."/>
            <person name="King M."/>
            <person name="Knapp S.J."/>
            <person name="Lai Z."/>
            <person name="Le Paslier M.C."/>
            <person name="Lippi Y."/>
            <person name="Lorenzon L."/>
            <person name="Mandel J.R."/>
            <person name="Marage G."/>
            <person name="Marchand G."/>
            <person name="Marquand E."/>
            <person name="Bret-Mestries E."/>
            <person name="Morien E."/>
            <person name="Nambeesan S."/>
            <person name="Nguyen T."/>
            <person name="Pegot-Espagnet P."/>
            <person name="Pouilly N."/>
            <person name="Raftis F."/>
            <person name="Sallet E."/>
            <person name="Schiex T."/>
            <person name="Thomas J."/>
            <person name="Vandecasteele C."/>
            <person name="Vares D."/>
            <person name="Vear F."/>
            <person name="Vautrin S."/>
            <person name="Crespi M."/>
            <person name="Mangin B."/>
            <person name="Burke J.M."/>
            <person name="Salse J."/>
            <person name="Munos S."/>
            <person name="Vincourt P."/>
            <person name="Rieseberg L.H."/>
            <person name="Langlade N.B."/>
        </authorList>
    </citation>
    <scope>NUCLEOTIDE SEQUENCE</scope>
    <source>
        <tissue evidence="1">Leaves</tissue>
    </source>
</reference>
<organism evidence="1 2">
    <name type="scientific">Helianthus annuus</name>
    <name type="common">Common sunflower</name>
    <dbReference type="NCBI Taxonomy" id="4232"/>
    <lineage>
        <taxon>Eukaryota</taxon>
        <taxon>Viridiplantae</taxon>
        <taxon>Streptophyta</taxon>
        <taxon>Embryophyta</taxon>
        <taxon>Tracheophyta</taxon>
        <taxon>Spermatophyta</taxon>
        <taxon>Magnoliopsida</taxon>
        <taxon>eudicotyledons</taxon>
        <taxon>Gunneridae</taxon>
        <taxon>Pentapetalae</taxon>
        <taxon>asterids</taxon>
        <taxon>campanulids</taxon>
        <taxon>Asterales</taxon>
        <taxon>Asteraceae</taxon>
        <taxon>Asteroideae</taxon>
        <taxon>Heliantheae alliance</taxon>
        <taxon>Heliantheae</taxon>
        <taxon>Helianthus</taxon>
    </lineage>
</organism>
<evidence type="ECO:0000313" key="2">
    <source>
        <dbReference type="Proteomes" id="UP000215914"/>
    </source>
</evidence>